<dbReference type="Proteomes" id="UP000050816">
    <property type="component" value="Unassembled WGS sequence"/>
</dbReference>
<evidence type="ECO:0000313" key="2">
    <source>
        <dbReference type="Proteomes" id="UP000050816"/>
    </source>
</evidence>
<sequence length="83" mass="9492">MKKIYQLTYRENIALSANSQTVGYYSTFELAQTAGEKLISRKIGESFYWTSEFGNYVAFDDKETGIENSVLTINEIILDSYLV</sequence>
<organism evidence="1 2">
    <name type="scientific">Limosilactobacillus ingluviei DSM 15946</name>
    <dbReference type="NCBI Taxonomy" id="1423760"/>
    <lineage>
        <taxon>Bacteria</taxon>
        <taxon>Bacillati</taxon>
        <taxon>Bacillota</taxon>
        <taxon>Bacilli</taxon>
        <taxon>Lactobacillales</taxon>
        <taxon>Lactobacillaceae</taxon>
        <taxon>Limosilactobacillus</taxon>
    </lineage>
</organism>
<protein>
    <submittedName>
        <fullName evidence="1">Uncharacterized protein</fullName>
    </submittedName>
</protein>
<dbReference type="AlphaFoldDB" id="A0A0R1UFK7"/>
<dbReference type="RefSeq" id="WP_056954084.1">
    <property type="nucleotide sequence ID" value="NZ_AZFK01000018.1"/>
</dbReference>
<dbReference type="PATRIC" id="fig|1423760.3.peg.1151"/>
<proteinExistence type="predicted"/>
<dbReference type="EMBL" id="AZFK01000018">
    <property type="protein sequence ID" value="KRL91668.1"/>
    <property type="molecule type" value="Genomic_DNA"/>
</dbReference>
<accession>A0A0R1UFK7</accession>
<name>A0A0R1UFK7_9LACO</name>
<comment type="caution">
    <text evidence="1">The sequence shown here is derived from an EMBL/GenBank/DDBJ whole genome shotgun (WGS) entry which is preliminary data.</text>
</comment>
<reference evidence="1 2" key="1">
    <citation type="journal article" date="2015" name="Genome Announc.">
        <title>Expanding the biotechnology potential of lactobacilli through comparative genomics of 213 strains and associated genera.</title>
        <authorList>
            <person name="Sun Z."/>
            <person name="Harris H.M."/>
            <person name="McCann A."/>
            <person name="Guo C."/>
            <person name="Argimon S."/>
            <person name="Zhang W."/>
            <person name="Yang X."/>
            <person name="Jeffery I.B."/>
            <person name="Cooney J.C."/>
            <person name="Kagawa T.F."/>
            <person name="Liu W."/>
            <person name="Song Y."/>
            <person name="Salvetti E."/>
            <person name="Wrobel A."/>
            <person name="Rasinkangas P."/>
            <person name="Parkhill J."/>
            <person name="Rea M.C."/>
            <person name="O'Sullivan O."/>
            <person name="Ritari J."/>
            <person name="Douillard F.P."/>
            <person name="Paul Ross R."/>
            <person name="Yang R."/>
            <person name="Briner A.E."/>
            <person name="Felis G.E."/>
            <person name="de Vos W.M."/>
            <person name="Barrangou R."/>
            <person name="Klaenhammer T.R."/>
            <person name="Caufield P.W."/>
            <person name="Cui Y."/>
            <person name="Zhang H."/>
            <person name="O'Toole P.W."/>
        </authorList>
    </citation>
    <scope>NUCLEOTIDE SEQUENCE [LARGE SCALE GENOMIC DNA]</scope>
    <source>
        <strain evidence="1 2">DSM 15946</strain>
    </source>
</reference>
<evidence type="ECO:0000313" key="1">
    <source>
        <dbReference type="EMBL" id="KRL91668.1"/>
    </source>
</evidence>
<gene>
    <name evidence="1" type="ORF">FC43_GL001088</name>
</gene>